<dbReference type="InterPro" id="IPR007110">
    <property type="entry name" value="Ig-like_dom"/>
</dbReference>
<proteinExistence type="predicted"/>
<keyword evidence="1" id="KW-0732">Signal</keyword>
<accession>A0A1I7XZK3</accession>
<keyword evidence="3" id="KW-1185">Reference proteome</keyword>
<dbReference type="Gene3D" id="2.60.40.10">
    <property type="entry name" value="Immunoglobulins"/>
    <property type="match status" value="1"/>
</dbReference>
<dbReference type="PROSITE" id="PS50835">
    <property type="entry name" value="IG_LIKE"/>
    <property type="match status" value="1"/>
</dbReference>
<reference evidence="4" key="1">
    <citation type="submission" date="2016-11" db="UniProtKB">
        <authorList>
            <consortium name="WormBaseParasite"/>
        </authorList>
    </citation>
    <scope>IDENTIFICATION</scope>
</reference>
<evidence type="ECO:0000313" key="4">
    <source>
        <dbReference type="WBParaSite" id="L893_g11221.t1"/>
    </source>
</evidence>
<dbReference type="AlphaFoldDB" id="A0A1I7XZK3"/>
<dbReference type="InterPro" id="IPR013151">
    <property type="entry name" value="Immunoglobulin_dom"/>
</dbReference>
<feature type="chain" id="PRO_5009311665" evidence="1">
    <location>
        <begin position="19"/>
        <end position="278"/>
    </location>
</feature>
<protein>
    <submittedName>
        <fullName evidence="4">Ig-like domain-containing protein</fullName>
    </submittedName>
</protein>
<feature type="signal peptide" evidence="1">
    <location>
        <begin position="1"/>
        <end position="18"/>
    </location>
</feature>
<feature type="domain" description="Ig-like" evidence="2">
    <location>
        <begin position="51"/>
        <end position="142"/>
    </location>
</feature>
<name>A0A1I7XZK3_9BILA</name>
<sequence>MLLLAFVVLPLTVHLGSAGICNSTCHSYECEIWLESDYSRDKSGVYPLSENAVEISCSFLSLAKSVDIEWQFKGRRDREWKTAECNEFSILTEKCEVNDNFEHNFTKTCNVQLDDLSNSGIFRCKAVNEHGKSAVSAETTIHVHGIGTPRVVESDLPFGQPGFVEAEVCANPLPRVYWSSRNYIVGDSESQGPYAVSALKHDRPDRSYSADYSSYCYRSRLIVARVTKDEAHLSLTVTTDSDYKQMGLPLHVQSLRRNGAPTVASCFFAFFVLLRLWL</sequence>
<dbReference type="WBParaSite" id="L893_g11221.t1">
    <property type="protein sequence ID" value="L893_g11221.t1"/>
    <property type="gene ID" value="L893_g11221"/>
</dbReference>
<organism evidence="3 4">
    <name type="scientific">Steinernema glaseri</name>
    <dbReference type="NCBI Taxonomy" id="37863"/>
    <lineage>
        <taxon>Eukaryota</taxon>
        <taxon>Metazoa</taxon>
        <taxon>Ecdysozoa</taxon>
        <taxon>Nematoda</taxon>
        <taxon>Chromadorea</taxon>
        <taxon>Rhabditida</taxon>
        <taxon>Tylenchina</taxon>
        <taxon>Panagrolaimomorpha</taxon>
        <taxon>Strongyloidoidea</taxon>
        <taxon>Steinernematidae</taxon>
        <taxon>Steinernema</taxon>
    </lineage>
</organism>
<dbReference type="InterPro" id="IPR013783">
    <property type="entry name" value="Ig-like_fold"/>
</dbReference>
<dbReference type="Pfam" id="PF00047">
    <property type="entry name" value="ig"/>
    <property type="match status" value="1"/>
</dbReference>
<evidence type="ECO:0000256" key="1">
    <source>
        <dbReference type="SAM" id="SignalP"/>
    </source>
</evidence>
<evidence type="ECO:0000313" key="3">
    <source>
        <dbReference type="Proteomes" id="UP000095287"/>
    </source>
</evidence>
<dbReference type="Proteomes" id="UP000095287">
    <property type="component" value="Unplaced"/>
</dbReference>
<evidence type="ECO:0000259" key="2">
    <source>
        <dbReference type="PROSITE" id="PS50835"/>
    </source>
</evidence>